<organism evidence="1">
    <name type="scientific">marine sediment metagenome</name>
    <dbReference type="NCBI Taxonomy" id="412755"/>
    <lineage>
        <taxon>unclassified sequences</taxon>
        <taxon>metagenomes</taxon>
        <taxon>ecological metagenomes</taxon>
    </lineage>
</organism>
<feature type="non-terminal residue" evidence="1">
    <location>
        <position position="1"/>
    </location>
</feature>
<name>A0A0F9CXI2_9ZZZZ</name>
<evidence type="ECO:0000313" key="1">
    <source>
        <dbReference type="EMBL" id="KKL53954.1"/>
    </source>
</evidence>
<feature type="non-terminal residue" evidence="1">
    <location>
        <position position="591"/>
    </location>
</feature>
<protein>
    <submittedName>
        <fullName evidence="1">Uncharacterized protein</fullName>
    </submittedName>
</protein>
<comment type="caution">
    <text evidence="1">The sequence shown here is derived from an EMBL/GenBank/DDBJ whole genome shotgun (WGS) entry which is preliminary data.</text>
</comment>
<accession>A0A0F9CXI2</accession>
<proteinExistence type="predicted"/>
<sequence>AWDSFGIHPEKKYFYGVKGIPFSDNGKLDILTLSSTTELPSSSSVLGTISGTELKSLVTDWLMVSPDGRTVAVVKAGTPTILQLLDVTSPESPTLLGSVSTSIAAGSTVQPVWLSRSSYLLIPVSTAILIIDVSDLNDPIEIGTIAVADSDLTTMLAVVANRSETTLYITGKGGVESWDIKKVTAPVKGSSVLSGTNIFLDVALNETAAWLAVVLQTSSSNIRVLTVDINSTDSTTITLNTSNDIAGSYSTWGGFKEIVAQKDAIAAITGAPSANARFVLFDLSDLTAVTIDNDFDIDGLDGNYYIYRTNDTQRVNFNRIWIQQGVDAILEVFEPAVINFTVPCQLEISRIKFDVAVLPCLTIPIMTGIPAGHPTIQNLDAQFLQGFEPFDFAKVDHVHSFDFDDSTFRVVDNGDSTKELAFEVSGVTAGTVRTLTIPDASGTIALLGSIDHGADLTGLGDDDHPQYILADGTRNFSAVVIGVAPTLDLHLSTKKYVDDNVFGGDHGALAGLGDDDHTQYLLAAGTRGLSADWDAGSFKITAQQLASDIAIGTTPMLITSTTKVANLNVDLLDDQTGAFYLDSANFAGTNW</sequence>
<dbReference type="EMBL" id="LAZR01031367">
    <property type="protein sequence ID" value="KKL53954.1"/>
    <property type="molecule type" value="Genomic_DNA"/>
</dbReference>
<dbReference type="AlphaFoldDB" id="A0A0F9CXI2"/>
<reference evidence="1" key="1">
    <citation type="journal article" date="2015" name="Nature">
        <title>Complex archaea that bridge the gap between prokaryotes and eukaryotes.</title>
        <authorList>
            <person name="Spang A."/>
            <person name="Saw J.H."/>
            <person name="Jorgensen S.L."/>
            <person name="Zaremba-Niedzwiedzka K."/>
            <person name="Martijn J."/>
            <person name="Lind A.E."/>
            <person name="van Eijk R."/>
            <person name="Schleper C."/>
            <person name="Guy L."/>
            <person name="Ettema T.J."/>
        </authorList>
    </citation>
    <scope>NUCLEOTIDE SEQUENCE</scope>
</reference>
<gene>
    <name evidence="1" type="ORF">LCGC14_2270250</name>
</gene>